<dbReference type="PATRIC" id="fig|864069.3.peg.6966"/>
<accession>I4YP92</accession>
<dbReference type="GO" id="GO:0034332">
    <property type="term" value="P:adherens junction organization"/>
    <property type="evidence" value="ECO:0007669"/>
    <property type="project" value="TreeGrafter"/>
</dbReference>
<dbReference type="GO" id="GO:0008013">
    <property type="term" value="F:beta-catenin binding"/>
    <property type="evidence" value="ECO:0007669"/>
    <property type="project" value="TreeGrafter"/>
</dbReference>
<evidence type="ECO:0000313" key="7">
    <source>
        <dbReference type="Proteomes" id="UP000003947"/>
    </source>
</evidence>
<dbReference type="Pfam" id="PF00028">
    <property type="entry name" value="Cadherin"/>
    <property type="match status" value="3"/>
</dbReference>
<dbReference type="GO" id="GO:0016339">
    <property type="term" value="P:calcium-dependent cell-cell adhesion via plasma membrane cell adhesion molecules"/>
    <property type="evidence" value="ECO:0007669"/>
    <property type="project" value="TreeGrafter"/>
</dbReference>
<evidence type="ECO:0000256" key="2">
    <source>
        <dbReference type="ARBA" id="ARBA00022737"/>
    </source>
</evidence>
<evidence type="ECO:0000256" key="1">
    <source>
        <dbReference type="ARBA" id="ARBA00004370"/>
    </source>
</evidence>
<reference evidence="6 7" key="1">
    <citation type="submission" date="2012-02" db="EMBL/GenBank/DDBJ databases">
        <title>Improved High-Quality Draft sequence of Microvirga sp. WSM3557.</title>
        <authorList>
            <consortium name="US DOE Joint Genome Institute"/>
            <person name="Lucas S."/>
            <person name="Han J."/>
            <person name="Lapidus A."/>
            <person name="Cheng J.-F."/>
            <person name="Goodwin L."/>
            <person name="Pitluck S."/>
            <person name="Peters L."/>
            <person name="Zhang X."/>
            <person name="Detter J.C."/>
            <person name="Han C."/>
            <person name="Tapia R."/>
            <person name="Land M."/>
            <person name="Hauser L."/>
            <person name="Kyrpides N."/>
            <person name="Ivanova N."/>
            <person name="Pagani I."/>
            <person name="Brau L."/>
            <person name="Yates R."/>
            <person name="O'Hara G."/>
            <person name="Rui T."/>
            <person name="Howieson J."/>
            <person name="Reeve W."/>
            <person name="Woyke T."/>
        </authorList>
    </citation>
    <scope>NUCLEOTIDE SEQUENCE [LARGE SCALE GENOMIC DNA]</scope>
    <source>
        <strain evidence="6 7">WSM3557</strain>
    </source>
</reference>
<evidence type="ECO:0000256" key="3">
    <source>
        <dbReference type="ARBA" id="ARBA00022837"/>
    </source>
</evidence>
<feature type="domain" description="Cadherin" evidence="5">
    <location>
        <begin position="409"/>
        <end position="536"/>
    </location>
</feature>
<feature type="domain" description="Cadherin" evidence="5">
    <location>
        <begin position="908"/>
        <end position="1026"/>
    </location>
</feature>
<dbReference type="OrthoDB" id="8421704at2"/>
<feature type="domain" description="Cadherin" evidence="5">
    <location>
        <begin position="310"/>
        <end position="410"/>
    </location>
</feature>
<dbReference type="RefSeq" id="WP_009494541.1">
    <property type="nucleotide sequence ID" value="NZ_CP141048.1"/>
</dbReference>
<evidence type="ECO:0000313" key="6">
    <source>
        <dbReference type="EMBL" id="EIM25784.1"/>
    </source>
</evidence>
<dbReference type="GO" id="GO:0000902">
    <property type="term" value="P:cell morphogenesis"/>
    <property type="evidence" value="ECO:0007669"/>
    <property type="project" value="TreeGrafter"/>
</dbReference>
<keyword evidence="2" id="KW-0677">Repeat</keyword>
<dbReference type="SMART" id="SM00112">
    <property type="entry name" value="CA"/>
    <property type="match status" value="8"/>
</dbReference>
<protein>
    <submittedName>
        <fullName evidence="6">Cadherin domain-containing protein</fullName>
    </submittedName>
</protein>
<dbReference type="SUPFAM" id="SSF49313">
    <property type="entry name" value="Cadherin-like"/>
    <property type="match status" value="8"/>
</dbReference>
<dbReference type="InterPro" id="IPR039808">
    <property type="entry name" value="Cadherin"/>
</dbReference>
<dbReference type="Proteomes" id="UP000003947">
    <property type="component" value="Unassembled WGS sequence"/>
</dbReference>
<dbReference type="PROSITE" id="PS50268">
    <property type="entry name" value="CADHERIN_2"/>
    <property type="match status" value="7"/>
</dbReference>
<organism evidence="6 7">
    <name type="scientific">Microvirga lotononidis</name>
    <dbReference type="NCBI Taxonomy" id="864069"/>
    <lineage>
        <taxon>Bacteria</taxon>
        <taxon>Pseudomonadati</taxon>
        <taxon>Pseudomonadota</taxon>
        <taxon>Alphaproteobacteria</taxon>
        <taxon>Hyphomicrobiales</taxon>
        <taxon>Methylobacteriaceae</taxon>
        <taxon>Microvirga</taxon>
    </lineage>
</organism>
<keyword evidence="4" id="KW-0472">Membrane</keyword>
<dbReference type="GO" id="GO:0005912">
    <property type="term" value="C:adherens junction"/>
    <property type="evidence" value="ECO:0007669"/>
    <property type="project" value="TreeGrafter"/>
</dbReference>
<dbReference type="eggNOG" id="COG3210">
    <property type="taxonomic scope" value="Bacteria"/>
</dbReference>
<feature type="domain" description="Cadherin" evidence="5">
    <location>
        <begin position="542"/>
        <end position="659"/>
    </location>
</feature>
<dbReference type="GO" id="GO:0005509">
    <property type="term" value="F:calcium ion binding"/>
    <property type="evidence" value="ECO:0007669"/>
    <property type="project" value="InterPro"/>
</dbReference>
<feature type="domain" description="Cadherin" evidence="5">
    <location>
        <begin position="795"/>
        <end position="914"/>
    </location>
</feature>
<dbReference type="PRINTS" id="PR00205">
    <property type="entry name" value="CADHERIN"/>
</dbReference>
<feature type="domain" description="Cadherin" evidence="5">
    <location>
        <begin position="1033"/>
        <end position="1148"/>
    </location>
</feature>
<dbReference type="CDD" id="cd11304">
    <property type="entry name" value="Cadherin_repeat"/>
    <property type="match status" value="8"/>
</dbReference>
<evidence type="ECO:0000259" key="5">
    <source>
        <dbReference type="PROSITE" id="PS50268"/>
    </source>
</evidence>
<gene>
    <name evidence="6" type="ORF">MicloDRAFT_00065130</name>
</gene>
<dbReference type="GO" id="GO:0016342">
    <property type="term" value="C:catenin complex"/>
    <property type="evidence" value="ECO:0007669"/>
    <property type="project" value="TreeGrafter"/>
</dbReference>
<proteinExistence type="predicted"/>
<dbReference type="InterPro" id="IPR002126">
    <property type="entry name" value="Cadherin-like_dom"/>
</dbReference>
<dbReference type="GO" id="GO:0044331">
    <property type="term" value="P:cell-cell adhesion mediated by cadherin"/>
    <property type="evidence" value="ECO:0007669"/>
    <property type="project" value="TreeGrafter"/>
</dbReference>
<sequence>MNKPVFDQVAGEAINVGDVIDETFVDGVLDVLVEEEDTQQGDKRAEGVGQALVAARGASASSDVVSEADSSDVAAEVPIGSGRVLDYRSEFPNLSSIVSSIHSSGEASQKADHYPAFAPLAMKTQVQLPPAPFIAESAPAALQARKVEPAQQPIKASSVMSEAAEPGTSTGRMAMTGSMSDSSTEDFGTLALGAISLSGSTAVDRITNEVAYDQSALYIGNLATSGAKGQLTWSANSASFEVRNGNQLYATNLNYEALASQNWRVSVQIEAFDPIGGTGGEPATTSTTFNFTVKNVLEAPSNLQWFNGGSVDENSPNNTTIGNLRATSNEGTNVVWSLIGSSHTGAIGVDSSGWVYVADRTKLNYEVSTPYTIIVRATTAGSDGFGSTYTDQTFTINVRDINEAPTNPSVASGPLKLTENLAGDYAVATVQSLDPDNAISQRQTTTYSLLNDMDGRFTINAQTGEIMARGGTGNRFDFEALAAVDPNLSAPDANGKRYYTLQVKATDNGSPVLSSGVSSIKIELEDLNEKPNVPTLVSSVGSISENYGTGSYVAQVTATDPDNAYAQRQTLTYELVDDLGGRFAIRSSDGLITVKSGGLLDYEASSAADPYLKGTPGGVRYYELYVRAKDDATNTMTSDPLKVVIYLTDINEKPTAPVVQAGSLLHFSENLATNAIVATVKSTDPDIYATPPQTLTYSLVDSLGGRFTVDGSGNIIALASGSFNFEANSVSDPYLNIQTINGVTKRFYYVQVKATDNGAGNLSSNITTVQVELDDVNEKPFAPSVQPGSTQHFEENLTANRIVAAVKSTDPDIYANPAQTITYSLVSTLGGRFTIDASGNIYAVGNKSFNFEADTASDPFLQKHTDSNGVTTRWYEVQVRASDGNLTSDITTVRIDLDDVNEAPSISFSQAPVSSILENPAPGDLIAKVTGTDPDIFANQPLTYSLLDTLGGRFKINALTGDIIVDAAHLIDYEATNDPYLSPPDAQGRRSYTLQVKVSDGRLSSQVLTISFQVEDRPEAPNAPIIVGGTVNSVNENVQDNPVVATMSATDPDAGRSTIRYNLIDDLGGRFAIDEFSGMITVRNGGLINHESEREDPYLYEPDATGKRYYLLQVTATDDTSLTSVPTTVKVYVNDVNEAPTATYAPVGGIAVGTQIDTVVATVTISDPDTRPTFRDFHYQLVADASGTTVYAGTDFRVDAGGNIVVNGALTAGTKTLWVRITDGTGPDANTIVQAVAIQVDSEVTNTPPEDPIVVGGDSGVLHLIDDQAYTEGFGVEVAQAYSDDDGLGGL</sequence>
<dbReference type="GO" id="GO:0016477">
    <property type="term" value="P:cell migration"/>
    <property type="evidence" value="ECO:0007669"/>
    <property type="project" value="TreeGrafter"/>
</dbReference>
<keyword evidence="3" id="KW-0106">Calcium</keyword>
<comment type="subcellular location">
    <subcellularLocation>
        <location evidence="1">Membrane</location>
    </subcellularLocation>
</comment>
<dbReference type="GO" id="GO:0007156">
    <property type="term" value="P:homophilic cell adhesion via plasma membrane adhesion molecules"/>
    <property type="evidence" value="ECO:0007669"/>
    <property type="project" value="InterPro"/>
</dbReference>
<dbReference type="HOGENOM" id="CLU_262213_0_0_5"/>
<name>I4YP92_9HYPH</name>
<dbReference type="Gene3D" id="2.60.40.60">
    <property type="entry name" value="Cadherins"/>
    <property type="match status" value="8"/>
</dbReference>
<feature type="domain" description="Cadherin" evidence="5">
    <location>
        <begin position="659"/>
        <end position="785"/>
    </location>
</feature>
<dbReference type="STRING" id="864069.MicloDRAFT_00065130"/>
<dbReference type="PANTHER" id="PTHR24027">
    <property type="entry name" value="CADHERIN-23"/>
    <property type="match status" value="1"/>
</dbReference>
<evidence type="ECO:0000256" key="4">
    <source>
        <dbReference type="ARBA" id="ARBA00023136"/>
    </source>
</evidence>
<dbReference type="GO" id="GO:0007043">
    <property type="term" value="P:cell-cell junction assembly"/>
    <property type="evidence" value="ECO:0007669"/>
    <property type="project" value="TreeGrafter"/>
</dbReference>
<dbReference type="InterPro" id="IPR015919">
    <property type="entry name" value="Cadherin-like_sf"/>
</dbReference>
<dbReference type="GO" id="GO:0045296">
    <property type="term" value="F:cadherin binding"/>
    <property type="evidence" value="ECO:0007669"/>
    <property type="project" value="TreeGrafter"/>
</dbReference>
<dbReference type="EMBL" id="JH660647">
    <property type="protein sequence ID" value="EIM25784.1"/>
    <property type="molecule type" value="Genomic_DNA"/>
</dbReference>
<keyword evidence="7" id="KW-1185">Reference proteome</keyword>
<dbReference type="PANTHER" id="PTHR24027:SF438">
    <property type="entry name" value="CADHERIN 23"/>
    <property type="match status" value="1"/>
</dbReference>